<feature type="compositionally biased region" description="Basic and acidic residues" evidence="2">
    <location>
        <begin position="297"/>
        <end position="312"/>
    </location>
</feature>
<evidence type="ECO:0000313" key="5">
    <source>
        <dbReference type="EMBL" id="QHV62509.1"/>
    </source>
</evidence>
<feature type="region of interest" description="Disordered" evidence="2">
    <location>
        <begin position="254"/>
        <end position="312"/>
    </location>
</feature>
<feature type="compositionally biased region" description="Pro residues" evidence="2">
    <location>
        <begin position="265"/>
        <end position="275"/>
    </location>
</feature>
<dbReference type="EMBL" id="CP029701">
    <property type="protein sequence ID" value="QHV62509.1"/>
    <property type="molecule type" value="Genomic_DNA"/>
</dbReference>
<gene>
    <name evidence="5" type="ORF">DMI76_03580</name>
</gene>
<keyword evidence="3" id="KW-1133">Transmembrane helix</keyword>
<protein>
    <recommendedName>
        <fullName evidence="4">Ice-binding protein C-terminal domain-containing protein</fullName>
    </recommendedName>
</protein>
<dbReference type="InterPro" id="IPR013424">
    <property type="entry name" value="Ice-binding_C"/>
</dbReference>
<dbReference type="Pfam" id="PF07589">
    <property type="entry name" value="PEP-CTERM"/>
    <property type="match status" value="1"/>
</dbReference>
<keyword evidence="3" id="KW-0472">Membrane</keyword>
<feature type="domain" description="Ice-binding protein C-terminal" evidence="4">
    <location>
        <begin position="2283"/>
        <end position="2306"/>
    </location>
</feature>
<dbReference type="Pfam" id="PF12951">
    <property type="entry name" value="PATR"/>
    <property type="match status" value="2"/>
</dbReference>
<sequence>MFHASGGNRAAAGNFFTRLAVFMKRPDAPFFPVFTGDGQIVPGMVLCSSRMEKTDIPFDSQKTRVYTPRSFLSVIMMNIAFITCFVGVLGMCAGASLAEGKPWSGEKVPLAEDGAVVLDDNEYLLNLADYEKLEQGGGLLVRYAAGKNGLREDSGAFYFENSHGKMVSAAVEPVSGNAGKTEPERLALVSPAFPLNPEGKWSLKRKSRPAELYRKKVAVSHMDQEYTFQSHEDAQVKLVHGVLANALVSGNNRSKSYNSFKVSRPTPPPPPPSPPSLSDSLKENSGSSDGEEEAREEDGQAESHGDREKPESGLHLAENAVAVSGPGSLAAVLRAGQDITVTGGGSVALEEGFDGTVRMEGSGDIFLDSVNVSDGGNKEKHYGLNIRMDGGPGSKVYLGFTSSTARTAFLEGTVSGTGTLVFENTSRSRVSIFDLTGADMSGFSGVVQAAAPRSSLSSEGYNTPVQLQAAGNMNATVMDLSVIRQGGKDPAGLGGWLTGNAGTPSLVILKLEGDLTISGLEGATAGSSSRVTVGNGAAATLTIDGAENHEFKGMIGAAGADGGYYVGTEKNESYKNTQLVEADGTGVINLVKKGSGEQTVYSGRLGSLDIQGGVFRLGADGALTVGNSFSTSSGGLLDIAAGAALALDYHEAASRLGGMNWRSAGTLVFNKGLVLDVDGTFQLDSSVQFAEGCLLTVIMPESGIQSGESRKLVSVTEGNTLSFADAVQREKVRYATGRNADGSWIYRELDVYSGLTLNVQGGGQWQMLVTGLDSTSLEGTYFDADKFNYYVWQGNGSKVPDGSVWSDGAAGSSPWEGGLTFRNGEREVFFGMQDLSGHAVDSFDVILDGTVRVSSLTVSVDKEANGGMGYVFHAADGGAGSIADAGPDHAGELVKEGAGMLTLATGNTFSGGTEIREGSILAAREGALGAGDIRMADGTELYVNYPFATELDSSYRNPSIANNIRIGTSSKDTAKVVIGYSPLSLAEKEDLPGAGSSGYQWDYLTSRHWRTLSLTGRLDGYGELTLMGYTSTTAGGQDKWVSMFHICDESLAPGEKSNFTGTVKLDNYILYSEADSPANADANNDILAIRKPGAVQLIVEDDALRNAKVDLTRAHTVNAADNGTAFEGKERMDLYHILLVQKDAVLAGLQGDLIGKTQDSEYYGKTCTVGSEVDTLRVLTNSNSTLTLDVDGTEKLYFAGVFGTASTYGSATSGKVTAASRETLSLTKTGAGAQYIHTATVNRLVLQEGTLGFNSLNVKTSAVLYGGTNLNLGVTRGIASDGTAQEWGAAGGGMTINPGYALHIVTDRTVNAGTEAGAVAVPETAVVNGSVTVSDSSFLYFDCSILPSELQEHPLLAVKGLEDIADSGRLNLNGDILVRFGGYDFGETDTVDKKYYLATTESGIYVDGALGGFQTRTISIGNGWFGIIKVSGDNLNLVMTVTNTPIRTWYNGENRSEGEYVAATDNVWFANELPEGEGTDRNHWLEGLDKNLGLNGFYRDTYHVAFGAEGAGKTGMVEREEGKDYNVVLIRGEVRPASIRVKDDVNYIFRAHADGGLIADGELPDDYETSNWKTILTKEGAGTLVMETANTYSGGTEINGGRVVMRDAGALGTGEIRMFDGTSLALDYQSGGFIQKVALLNNLLTVAEDSVVTVSHTDRVIGGVISTVRGDSTANLVLQHANGSGQTVFQLDDGSKFHGKISMSGTQDGQGTVQACLDRNTWEEAGFDLSLNGVQSTILHLDSVEDVHHITLAGIMGQDEASFVTTEASAGRDSSTTLFLAVGTQDRIYCGNVGFGQYIDMYDTGLRHESGYISLVKTGIFSQTVGNARLASLQIDAGSLKVVNTLLLAGELSVAQDGNLVVGHDEWQGLYDYDVQVNDGGVLRLGSGFGSLTGTPYTEDGVQKTGNTILLNGGGVLGMLDADWSNENEMVVNAGGKAFVLDTTGYDPDSMTASGNSHVMTLNGTVKPGGASGTIIVKNGNAGKNGRVVLGAANTWDGIYQVTDHAALELAHAGALNTKAGVELQGAASRLDVKAGTVSYAASVKLAGAGASVNTLNSSSLSDISVAVTARTGAASSTVERAFLGSSAGAGIVQGAGSAARALFNGVNVNVRTGAALAHTEFSGSVLEVAAGQEARVTDMLIHAADSGIRLGAFSSLAVTGVSTTDSVPNLNISYADGNFSMTAPDAWTTNALITGAGQASVDFSGGVNLLLTECSGSLIEKLVEARVSTINFLLYDGSLTNAFSGDYSLATVLYDAALKNAGFILANGDSWMRDGVVTLVRTVPEPGTASVALLGLGALLLRRRRS</sequence>
<accession>A0AAE6T9J9</accession>
<evidence type="ECO:0000256" key="2">
    <source>
        <dbReference type="SAM" id="MobiDB-lite"/>
    </source>
</evidence>
<dbReference type="NCBIfam" id="TIGR02601">
    <property type="entry name" value="autotrns_rpt"/>
    <property type="match status" value="2"/>
</dbReference>
<evidence type="ECO:0000313" key="6">
    <source>
        <dbReference type="Proteomes" id="UP000642553"/>
    </source>
</evidence>
<evidence type="ECO:0000256" key="3">
    <source>
        <dbReference type="SAM" id="Phobius"/>
    </source>
</evidence>
<keyword evidence="3" id="KW-0812">Transmembrane</keyword>
<dbReference type="Proteomes" id="UP000642553">
    <property type="component" value="Chromosome"/>
</dbReference>
<evidence type="ECO:0000256" key="1">
    <source>
        <dbReference type="ARBA" id="ARBA00022729"/>
    </source>
</evidence>
<reference evidence="5" key="1">
    <citation type="submission" date="2018-05" db="EMBL/GenBank/DDBJ databases">
        <title>Complete genome sequnece of Akkermansia muciniphila EB-AMDK-40.</title>
        <authorList>
            <person name="Nam Y.-D."/>
            <person name="Chung W.-H."/>
            <person name="Park Y.S."/>
            <person name="Kang J."/>
        </authorList>
    </citation>
    <scope>NUCLEOTIDE SEQUENCE</scope>
    <source>
        <strain evidence="5">EB-AMDK-40</strain>
    </source>
</reference>
<evidence type="ECO:0000259" key="4">
    <source>
        <dbReference type="Pfam" id="PF07589"/>
    </source>
</evidence>
<name>A0AAE6T9J9_9BACT</name>
<dbReference type="InterPro" id="IPR013425">
    <property type="entry name" value="Autotrns_rpt"/>
</dbReference>
<keyword evidence="1" id="KW-0732">Signal</keyword>
<proteinExistence type="predicted"/>
<organism evidence="5 6">
    <name type="scientific">Akkermansia massiliensis</name>
    <dbReference type="NCBI Taxonomy" id="2927224"/>
    <lineage>
        <taxon>Bacteria</taxon>
        <taxon>Pseudomonadati</taxon>
        <taxon>Verrucomicrobiota</taxon>
        <taxon>Verrucomicrobiia</taxon>
        <taxon>Verrucomicrobiales</taxon>
        <taxon>Akkermansiaceae</taxon>
        <taxon>Akkermansia</taxon>
    </lineage>
</organism>
<feature type="transmembrane region" description="Helical" evidence="3">
    <location>
        <begin position="71"/>
        <end position="91"/>
    </location>
</feature>